<dbReference type="Pfam" id="PF12441">
    <property type="entry name" value="CopG_antitoxin"/>
    <property type="match status" value="1"/>
</dbReference>
<accession>A0A7X6JXH6</accession>
<gene>
    <name evidence="1" type="ORF">HCU73_00675</name>
</gene>
<comment type="caution">
    <text evidence="1">The sequence shown here is derived from an EMBL/GenBank/DDBJ whole genome shotgun (WGS) entry which is preliminary data.</text>
</comment>
<dbReference type="Proteomes" id="UP000526408">
    <property type="component" value="Unassembled WGS sequence"/>
</dbReference>
<organism evidence="1 2">
    <name type="scientific">Roseicyclus persicicus</name>
    <dbReference type="NCBI Taxonomy" id="2650661"/>
    <lineage>
        <taxon>Bacteria</taxon>
        <taxon>Pseudomonadati</taxon>
        <taxon>Pseudomonadota</taxon>
        <taxon>Alphaproteobacteria</taxon>
        <taxon>Rhodobacterales</taxon>
        <taxon>Roseobacteraceae</taxon>
        <taxon>Roseicyclus</taxon>
    </lineage>
</organism>
<reference evidence="1 2" key="1">
    <citation type="submission" date="2020-04" db="EMBL/GenBank/DDBJ databases">
        <authorList>
            <person name="Yoon J."/>
        </authorList>
    </citation>
    <scope>NUCLEOTIDE SEQUENCE [LARGE SCALE GENOMIC DNA]</scope>
    <source>
        <strain evidence="1 2">KMU-115</strain>
    </source>
</reference>
<protein>
    <recommendedName>
        <fullName evidence="3">Antitoxin</fullName>
    </recommendedName>
</protein>
<dbReference type="AlphaFoldDB" id="A0A7X6JXH6"/>
<proteinExistence type="predicted"/>
<name>A0A7X6JXH6_9RHOB</name>
<evidence type="ECO:0000313" key="2">
    <source>
        <dbReference type="Proteomes" id="UP000526408"/>
    </source>
</evidence>
<evidence type="ECO:0000313" key="1">
    <source>
        <dbReference type="EMBL" id="NKX43090.1"/>
    </source>
</evidence>
<evidence type="ECO:0008006" key="3">
    <source>
        <dbReference type="Google" id="ProtNLM"/>
    </source>
</evidence>
<sequence length="98" mass="11351">MKFDETPLDDEEREIMEAFDKAFDEGTLVSHLTPERKAELEEIARTTLAARRKPISLRLPVEDLERLKARAAELGMPYQTLLASIVHQYVEGRLVERR</sequence>
<keyword evidence="2" id="KW-1185">Reference proteome</keyword>
<dbReference type="InterPro" id="IPR022148">
    <property type="entry name" value="CopG_antitoxin"/>
</dbReference>
<dbReference type="EMBL" id="JAAZQQ010000001">
    <property type="protein sequence ID" value="NKX43090.1"/>
    <property type="molecule type" value="Genomic_DNA"/>
</dbReference>